<dbReference type="SMART" id="SM00382">
    <property type="entry name" value="AAA"/>
    <property type="match status" value="1"/>
</dbReference>
<dbReference type="InterPro" id="IPR027417">
    <property type="entry name" value="P-loop_NTPase"/>
</dbReference>
<organism evidence="5 6">
    <name type="scientific">Candidatus Aphodomorpha intestinavium</name>
    <dbReference type="NCBI Taxonomy" id="2840672"/>
    <lineage>
        <taxon>Bacteria</taxon>
        <taxon>Bacillati</taxon>
        <taxon>Bacillota</taxon>
        <taxon>Clostridia</taxon>
        <taxon>Eubacteriales</taxon>
        <taxon>Candidatus Aphodomorpha</taxon>
    </lineage>
</organism>
<reference evidence="5" key="1">
    <citation type="submission" date="2020-10" db="EMBL/GenBank/DDBJ databases">
        <authorList>
            <person name="Gilroy R."/>
        </authorList>
    </citation>
    <scope>NUCLEOTIDE SEQUENCE</scope>
    <source>
        <strain evidence="5">ChiGjej2B2-16831</strain>
    </source>
</reference>
<accession>A0A9D1N515</accession>
<dbReference type="AlphaFoldDB" id="A0A9D1N515"/>
<dbReference type="PANTHER" id="PTHR42788">
    <property type="entry name" value="TAURINE IMPORT ATP-BINDING PROTEIN-RELATED"/>
    <property type="match status" value="1"/>
</dbReference>
<keyword evidence="1" id="KW-0813">Transport</keyword>
<comment type="caution">
    <text evidence="5">The sequence shown here is derived from an EMBL/GenBank/DDBJ whole genome shotgun (WGS) entry which is preliminary data.</text>
</comment>
<dbReference type="Gene3D" id="3.40.50.300">
    <property type="entry name" value="P-loop containing nucleotide triphosphate hydrolases"/>
    <property type="match status" value="1"/>
</dbReference>
<evidence type="ECO:0000256" key="3">
    <source>
        <dbReference type="ARBA" id="ARBA00022840"/>
    </source>
</evidence>
<name>A0A9D1N515_9FIRM</name>
<gene>
    <name evidence="5" type="ORF">IAD24_06545</name>
</gene>
<reference evidence="5" key="2">
    <citation type="journal article" date="2021" name="PeerJ">
        <title>Extensive microbial diversity within the chicken gut microbiome revealed by metagenomics and culture.</title>
        <authorList>
            <person name="Gilroy R."/>
            <person name="Ravi A."/>
            <person name="Getino M."/>
            <person name="Pursley I."/>
            <person name="Horton D.L."/>
            <person name="Alikhan N.F."/>
            <person name="Baker D."/>
            <person name="Gharbi K."/>
            <person name="Hall N."/>
            <person name="Watson M."/>
            <person name="Adriaenssens E.M."/>
            <person name="Foster-Nyarko E."/>
            <person name="Jarju S."/>
            <person name="Secka A."/>
            <person name="Antonio M."/>
            <person name="Oren A."/>
            <person name="Chaudhuri R.R."/>
            <person name="La Ragione R."/>
            <person name="Hildebrand F."/>
            <person name="Pallen M.J."/>
        </authorList>
    </citation>
    <scope>NUCLEOTIDE SEQUENCE</scope>
    <source>
        <strain evidence="5">ChiGjej2B2-16831</strain>
    </source>
</reference>
<keyword evidence="3 5" id="KW-0067">ATP-binding</keyword>
<dbReference type="InterPro" id="IPR050166">
    <property type="entry name" value="ABC_transporter_ATP-bind"/>
</dbReference>
<sequence>MNTSIVDIRDVSLAYQEQEAETLAVDGLSFSVSEGEFVSIVGPSGCGKTTVLSLLMGLIVPTAGVIRVNGLPAGACNSNVGYMLQRDHLLDWRTVEENVLLSLQVKHLLTKERRAHALRLIDTYGLGEFRRHYPRQLSGGMRQKVALIRTLAFDPSLLLLDEPFSALDYQTRLRVADEVFGIIRREHKTAILVTHDIAEAISMSDRVLVFSDRPARLKVEHRVVLTAADVPLQRRNAPEFANLFDTIWKELEHHGV</sequence>
<dbReference type="EMBL" id="DVNZ01000208">
    <property type="protein sequence ID" value="HIU94803.1"/>
    <property type="molecule type" value="Genomic_DNA"/>
</dbReference>
<evidence type="ECO:0000259" key="4">
    <source>
        <dbReference type="PROSITE" id="PS50893"/>
    </source>
</evidence>
<evidence type="ECO:0000313" key="6">
    <source>
        <dbReference type="Proteomes" id="UP000824128"/>
    </source>
</evidence>
<dbReference type="CDD" id="cd03293">
    <property type="entry name" value="ABC_NrtD_SsuB_transporters"/>
    <property type="match status" value="1"/>
</dbReference>
<dbReference type="InterPro" id="IPR003439">
    <property type="entry name" value="ABC_transporter-like_ATP-bd"/>
</dbReference>
<protein>
    <submittedName>
        <fullName evidence="5">ABC transporter ATP-binding protein</fullName>
    </submittedName>
</protein>
<dbReference type="PROSITE" id="PS50893">
    <property type="entry name" value="ABC_TRANSPORTER_2"/>
    <property type="match status" value="1"/>
</dbReference>
<dbReference type="Pfam" id="PF00005">
    <property type="entry name" value="ABC_tran"/>
    <property type="match status" value="1"/>
</dbReference>
<dbReference type="GO" id="GO:0016887">
    <property type="term" value="F:ATP hydrolysis activity"/>
    <property type="evidence" value="ECO:0007669"/>
    <property type="project" value="InterPro"/>
</dbReference>
<dbReference type="Proteomes" id="UP000824128">
    <property type="component" value="Unassembled WGS sequence"/>
</dbReference>
<evidence type="ECO:0000256" key="1">
    <source>
        <dbReference type="ARBA" id="ARBA00022448"/>
    </source>
</evidence>
<feature type="domain" description="ABC transporter" evidence="4">
    <location>
        <begin position="8"/>
        <end position="237"/>
    </location>
</feature>
<dbReference type="PROSITE" id="PS00211">
    <property type="entry name" value="ABC_TRANSPORTER_1"/>
    <property type="match status" value="1"/>
</dbReference>
<evidence type="ECO:0000256" key="2">
    <source>
        <dbReference type="ARBA" id="ARBA00022741"/>
    </source>
</evidence>
<keyword evidence="2" id="KW-0547">Nucleotide-binding</keyword>
<evidence type="ECO:0000313" key="5">
    <source>
        <dbReference type="EMBL" id="HIU94803.1"/>
    </source>
</evidence>
<dbReference type="GO" id="GO:0005524">
    <property type="term" value="F:ATP binding"/>
    <property type="evidence" value="ECO:0007669"/>
    <property type="project" value="UniProtKB-KW"/>
</dbReference>
<dbReference type="InterPro" id="IPR003593">
    <property type="entry name" value="AAA+_ATPase"/>
</dbReference>
<proteinExistence type="predicted"/>
<dbReference type="PANTHER" id="PTHR42788:SF21">
    <property type="entry name" value="ABC TRANSPORTER ATP-BINDING PROTEIN"/>
    <property type="match status" value="1"/>
</dbReference>
<dbReference type="InterPro" id="IPR017871">
    <property type="entry name" value="ABC_transporter-like_CS"/>
</dbReference>
<dbReference type="SUPFAM" id="SSF52540">
    <property type="entry name" value="P-loop containing nucleoside triphosphate hydrolases"/>
    <property type="match status" value="1"/>
</dbReference>